<gene>
    <name evidence="1" type="ORF">ILEXP_LOCUS16744</name>
</gene>
<accession>A0ABC8S1A0</accession>
<proteinExistence type="predicted"/>
<dbReference type="Proteomes" id="UP001642360">
    <property type="component" value="Unassembled WGS sequence"/>
</dbReference>
<organism evidence="1 2">
    <name type="scientific">Ilex paraguariensis</name>
    <name type="common">yerba mate</name>
    <dbReference type="NCBI Taxonomy" id="185542"/>
    <lineage>
        <taxon>Eukaryota</taxon>
        <taxon>Viridiplantae</taxon>
        <taxon>Streptophyta</taxon>
        <taxon>Embryophyta</taxon>
        <taxon>Tracheophyta</taxon>
        <taxon>Spermatophyta</taxon>
        <taxon>Magnoliopsida</taxon>
        <taxon>eudicotyledons</taxon>
        <taxon>Gunneridae</taxon>
        <taxon>Pentapetalae</taxon>
        <taxon>asterids</taxon>
        <taxon>campanulids</taxon>
        <taxon>Aquifoliales</taxon>
        <taxon>Aquifoliaceae</taxon>
        <taxon>Ilex</taxon>
    </lineage>
</organism>
<keyword evidence="2" id="KW-1185">Reference proteome</keyword>
<name>A0ABC8S1A0_9AQUA</name>
<comment type="caution">
    <text evidence="1">The sequence shown here is derived from an EMBL/GenBank/DDBJ whole genome shotgun (WGS) entry which is preliminary data.</text>
</comment>
<evidence type="ECO:0000313" key="1">
    <source>
        <dbReference type="EMBL" id="CAK9148768.1"/>
    </source>
</evidence>
<reference evidence="1 2" key="1">
    <citation type="submission" date="2024-02" db="EMBL/GenBank/DDBJ databases">
        <authorList>
            <person name="Vignale AGUSTIN F."/>
            <person name="Sosa J E."/>
            <person name="Modenutti C."/>
        </authorList>
    </citation>
    <scope>NUCLEOTIDE SEQUENCE [LARGE SCALE GENOMIC DNA]</scope>
</reference>
<sequence>MNKTSAGKIRVEAEEEEAVLSAAHAMITQLSGLVCVLEQKHMQTLAIIVSIVFCKTNSIAAKLSHCGCLRGIFLN</sequence>
<dbReference type="EMBL" id="CAUOFW020001797">
    <property type="protein sequence ID" value="CAK9148768.1"/>
    <property type="molecule type" value="Genomic_DNA"/>
</dbReference>
<dbReference type="AlphaFoldDB" id="A0ABC8S1A0"/>
<protein>
    <submittedName>
        <fullName evidence="1">Uncharacterized protein</fullName>
    </submittedName>
</protein>
<evidence type="ECO:0000313" key="2">
    <source>
        <dbReference type="Proteomes" id="UP001642360"/>
    </source>
</evidence>